<evidence type="ECO:0000256" key="5">
    <source>
        <dbReference type="ARBA" id="ARBA00022989"/>
    </source>
</evidence>
<feature type="transmembrane region" description="Helical" evidence="7">
    <location>
        <begin position="166"/>
        <end position="191"/>
    </location>
</feature>
<dbReference type="Gene3D" id="1.20.1740.10">
    <property type="entry name" value="Amino acid/polyamine transporter I"/>
    <property type="match status" value="1"/>
</dbReference>
<gene>
    <name evidence="8" type="ORF">LACFE_CDS0797</name>
</gene>
<evidence type="ECO:0000256" key="7">
    <source>
        <dbReference type="SAM" id="Phobius"/>
    </source>
</evidence>
<sequence>MLMDNNGSSKKITTFGLVTMIITAIFGFGNVSNAYLQMGYGSIIWYALAGILFFFPCGLMMAEYGSAFKEAKGGIYSWLAGSIGERWAFVGTFVWLASWIVWMVSTSSRIWITFSALIFGKDTTQSWRVMGLSSTETIGILGIILILAITFLSSRGMNVIARIGSLGGIFTIAVNIIFIVVSFTVLFANHFQLAEPIHGLKTFITSPNPQFQTPIAIVSFVVYAIFAYGGMESLGSVTDSMDNPQKTFPRGLIIASVFTIGAYVLMIFMVGWSVNYHDNLGTNATNLGNVTYAIFNDIGVEMGTALGWSHAAALGFGVTMTRIVAIAQTVGFLGALFILMYSPIKAFILGSAPKLWPAKLTRLNKAGMPANAMWLQAIVVCVIVFLVAFGGNAAQGFYTILTDMANVSTCFPYLFLVGAFPFFKKKNLDYPFVVFKNLLWTNILVVVVEIILIVGILFTFVQPLLEHDYQTAFWTIAGPFFFAIVALVFYQISARRHNVDPNE</sequence>
<feature type="transmembrane region" description="Helical" evidence="7">
    <location>
        <begin position="12"/>
        <end position="31"/>
    </location>
</feature>
<dbReference type="AlphaFoldDB" id="A0A1D7ZWQ3"/>
<dbReference type="NCBIfam" id="NF011775">
    <property type="entry name" value="PRK15238.1"/>
    <property type="match status" value="1"/>
</dbReference>
<dbReference type="PANTHER" id="PTHR42770">
    <property type="entry name" value="AMINO ACID TRANSPORTER-RELATED"/>
    <property type="match status" value="1"/>
</dbReference>
<protein>
    <submittedName>
        <fullName evidence="8">Amino acid transport protein</fullName>
    </submittedName>
</protein>
<feature type="transmembrane region" description="Helical" evidence="7">
    <location>
        <begin position="211"/>
        <end position="231"/>
    </location>
</feature>
<evidence type="ECO:0000256" key="1">
    <source>
        <dbReference type="ARBA" id="ARBA00004651"/>
    </source>
</evidence>
<keyword evidence="2" id="KW-0813">Transport</keyword>
<name>A0A1D7ZWQ3_LIMFE</name>
<dbReference type="Proteomes" id="UP000094714">
    <property type="component" value="Chromosome"/>
</dbReference>
<organism evidence="8 9">
    <name type="scientific">Limosilactobacillus fermentum</name>
    <name type="common">Lactobacillus fermentum</name>
    <dbReference type="NCBI Taxonomy" id="1613"/>
    <lineage>
        <taxon>Bacteria</taxon>
        <taxon>Bacillati</taxon>
        <taxon>Bacillota</taxon>
        <taxon>Bacilli</taxon>
        <taxon>Lactobacillales</taxon>
        <taxon>Lactobacillaceae</taxon>
        <taxon>Limosilactobacillus</taxon>
    </lineage>
</organism>
<dbReference type="PATRIC" id="fig|1613.112.peg.835"/>
<dbReference type="InterPro" id="IPR002293">
    <property type="entry name" value="AA/rel_permease1"/>
</dbReference>
<keyword evidence="6 7" id="KW-0472">Membrane</keyword>
<dbReference type="GO" id="GO:0022857">
    <property type="term" value="F:transmembrane transporter activity"/>
    <property type="evidence" value="ECO:0007669"/>
    <property type="project" value="InterPro"/>
</dbReference>
<feature type="transmembrane region" description="Helical" evidence="7">
    <location>
        <begin position="404"/>
        <end position="423"/>
    </location>
</feature>
<dbReference type="PIRSF" id="PIRSF006060">
    <property type="entry name" value="AA_transporter"/>
    <property type="match status" value="1"/>
</dbReference>
<feature type="transmembrane region" description="Helical" evidence="7">
    <location>
        <begin position="43"/>
        <end position="66"/>
    </location>
</feature>
<keyword evidence="4 7" id="KW-0812">Transmembrane</keyword>
<dbReference type="InterPro" id="IPR050367">
    <property type="entry name" value="APC_superfamily"/>
</dbReference>
<feature type="transmembrane region" description="Helical" evidence="7">
    <location>
        <begin position="252"/>
        <end position="274"/>
    </location>
</feature>
<comment type="subcellular location">
    <subcellularLocation>
        <location evidence="1">Cell membrane</location>
        <topology evidence="1">Multi-pass membrane protein</topology>
    </subcellularLocation>
</comment>
<keyword evidence="5 7" id="KW-1133">Transmembrane helix</keyword>
<proteinExistence type="predicted"/>
<accession>A0A1D7ZWQ3</accession>
<dbReference type="EMBL" id="CP017151">
    <property type="protein sequence ID" value="AOR74261.1"/>
    <property type="molecule type" value="Genomic_DNA"/>
</dbReference>
<evidence type="ECO:0000256" key="4">
    <source>
        <dbReference type="ARBA" id="ARBA00022692"/>
    </source>
</evidence>
<feature type="transmembrane region" description="Helical" evidence="7">
    <location>
        <begin position="373"/>
        <end position="398"/>
    </location>
</feature>
<feature type="transmembrane region" description="Helical" evidence="7">
    <location>
        <begin position="87"/>
        <end position="112"/>
    </location>
</feature>
<keyword evidence="3" id="KW-1003">Cell membrane</keyword>
<evidence type="ECO:0000256" key="2">
    <source>
        <dbReference type="ARBA" id="ARBA00022448"/>
    </source>
</evidence>
<evidence type="ECO:0000313" key="9">
    <source>
        <dbReference type="Proteomes" id="UP000094714"/>
    </source>
</evidence>
<dbReference type="Pfam" id="PF13520">
    <property type="entry name" value="AA_permease_2"/>
    <property type="match status" value="1"/>
</dbReference>
<evidence type="ECO:0000313" key="8">
    <source>
        <dbReference type="EMBL" id="AOR74261.1"/>
    </source>
</evidence>
<feature type="transmembrane region" description="Helical" evidence="7">
    <location>
        <begin position="471"/>
        <end position="490"/>
    </location>
</feature>
<evidence type="ECO:0000256" key="6">
    <source>
        <dbReference type="ARBA" id="ARBA00023136"/>
    </source>
</evidence>
<dbReference type="GO" id="GO:0005886">
    <property type="term" value="C:plasma membrane"/>
    <property type="evidence" value="ECO:0007669"/>
    <property type="project" value="UniProtKB-SubCell"/>
</dbReference>
<reference evidence="8 9" key="1">
    <citation type="submission" date="2016-09" db="EMBL/GenBank/DDBJ databases">
        <title>Genome Sequence of the Lactobacillus fermentum strain NCC2970 (CNCM I-5068).</title>
        <authorList>
            <person name="Barretto C."/>
            <person name="Ngom-Bru C."/>
            <person name="Genevaz A."/>
            <person name="Fournier C."/>
            <person name="Moine D."/>
            <person name="Kassam M."/>
            <person name="Iltis A."/>
            <person name="Sagory-Zalkind P."/>
            <person name="Faucherand G."/>
            <person name="Descombes P."/>
            <person name="Duboux S."/>
        </authorList>
    </citation>
    <scope>NUCLEOTIDE SEQUENCE [LARGE SCALE GENOMIC DNA]</scope>
    <source>
        <strain evidence="8 9">NCC2970</strain>
    </source>
</reference>
<dbReference type="PANTHER" id="PTHR42770:SF15">
    <property type="entry name" value="GLUTAMATE_GAMMA-AMINOBUTYRATE ANTIPORTER-RELATED"/>
    <property type="match status" value="1"/>
</dbReference>
<feature type="transmembrane region" description="Helical" evidence="7">
    <location>
        <begin position="132"/>
        <end position="154"/>
    </location>
</feature>
<feature type="transmembrane region" description="Helical" evidence="7">
    <location>
        <begin position="330"/>
        <end position="352"/>
    </location>
</feature>
<evidence type="ECO:0000256" key="3">
    <source>
        <dbReference type="ARBA" id="ARBA00022475"/>
    </source>
</evidence>
<feature type="transmembrane region" description="Helical" evidence="7">
    <location>
        <begin position="443"/>
        <end position="465"/>
    </location>
</feature>